<dbReference type="Proteomes" id="UP000245838">
    <property type="component" value="Plasmid psg1"/>
</dbReference>
<name>A0A193QNS9_SODGM</name>
<proteinExistence type="predicted"/>
<evidence type="ECO:0000313" key="1">
    <source>
        <dbReference type="EMBL" id="CRL46879.1"/>
    </source>
</evidence>
<geneLocation type="plasmid" evidence="2">
    <name>psg1</name>
</geneLocation>
<evidence type="ECO:0000313" key="2">
    <source>
        <dbReference type="Proteomes" id="UP000245838"/>
    </source>
</evidence>
<sequence>MLQKLPPQETTNDLSHLAFCALVALHLARQDGVASSPYAENLFLVRWLAQAQKQKHFPKSVAIDIGYLLEKGRRQGPASKLKQRLEYLWQSCTGEVTEQSDLFQLTFATENLKD</sequence>
<organism evidence="1 2">
    <name type="scientific">Sodalis glossinidius (strain morsitans)</name>
    <dbReference type="NCBI Taxonomy" id="343509"/>
    <lineage>
        <taxon>Bacteria</taxon>
        <taxon>Pseudomonadati</taxon>
        <taxon>Pseudomonadota</taxon>
        <taxon>Gammaproteobacteria</taxon>
        <taxon>Enterobacterales</taxon>
        <taxon>Bruguierivoracaceae</taxon>
        <taxon>Sodalis</taxon>
    </lineage>
</organism>
<dbReference type="RefSeq" id="WP_011279198.1">
    <property type="nucleotide sequence ID" value="NZ_LN854558.1"/>
</dbReference>
<dbReference type="EMBL" id="LN854558">
    <property type="protein sequence ID" value="CRL46879.1"/>
    <property type="molecule type" value="Genomic_DNA"/>
</dbReference>
<reference evidence="2" key="1">
    <citation type="submission" date="2015-05" db="EMBL/GenBank/DDBJ databases">
        <authorList>
            <person name="Goodhead I."/>
        </authorList>
    </citation>
    <scope>NUCLEOTIDE SEQUENCE [LARGE SCALE GENOMIC DNA]</scope>
    <source>
        <strain evidence="2">morsitans</strain>
        <plasmid evidence="2">psg1</plasmid>
    </source>
</reference>
<evidence type="ECO:0008006" key="3">
    <source>
        <dbReference type="Google" id="ProtNLM"/>
    </source>
</evidence>
<dbReference type="Pfam" id="PF11140">
    <property type="entry name" value="DUF2913"/>
    <property type="match status" value="1"/>
</dbReference>
<dbReference type="AlphaFoldDB" id="A0A193QNS9"/>
<dbReference type="InterPro" id="IPR021316">
    <property type="entry name" value="DUF2913"/>
</dbReference>
<accession>A0A193QNS9</accession>
<gene>
    <name evidence="1" type="ORF">SGGMMB4_05846</name>
</gene>
<protein>
    <recommendedName>
        <fullName evidence="3">DUF2913 domain-containing protein</fullName>
    </recommendedName>
</protein>